<dbReference type="InterPro" id="IPR016340">
    <property type="entry name" value="Ribosomal_mL60"/>
</dbReference>
<gene>
    <name evidence="1" type="ORF">BQ2448_2311</name>
</gene>
<accession>A0A238FB30</accession>
<dbReference type="OrthoDB" id="2332379at2759"/>
<name>A0A238FB30_9BASI</name>
<dbReference type="Pfam" id="PF09784">
    <property type="entry name" value="L31"/>
    <property type="match status" value="1"/>
</dbReference>
<dbReference type="PANTHER" id="PTHR28271:SF1">
    <property type="entry name" value="LARGE RIBOSOMAL SUBUNIT PROTEIN ML60"/>
    <property type="match status" value="1"/>
</dbReference>
<dbReference type="EMBL" id="FMSP01000004">
    <property type="protein sequence ID" value="SCV69291.1"/>
    <property type="molecule type" value="Genomic_DNA"/>
</dbReference>
<dbReference type="PANTHER" id="PTHR28271">
    <property type="entry name" value="54S RIBOSOMAL PROTEIN L31, MITOCHONDRIAL"/>
    <property type="match status" value="1"/>
</dbReference>
<evidence type="ECO:0000313" key="1">
    <source>
        <dbReference type="EMBL" id="SCV69291.1"/>
    </source>
</evidence>
<dbReference type="AlphaFoldDB" id="A0A238FB30"/>
<sequence length="103" mass="12002">MLFKPSLPLSVGLLWKNPWRMSQTRKMRARLRLKTVDHNIAVVQQASPSTWFLKEALVLPTEATMPAKNKYTTFSRTDRGYRKSMHKVPKWTKLTSRTNPLGF</sequence>
<reference evidence="2" key="1">
    <citation type="submission" date="2016-09" db="EMBL/GenBank/DDBJ databases">
        <authorList>
            <person name="Jeantristanb JTB J.-T."/>
            <person name="Ricardo R."/>
        </authorList>
    </citation>
    <scope>NUCLEOTIDE SEQUENCE [LARGE SCALE GENOMIC DNA]</scope>
</reference>
<dbReference type="GO" id="GO:0003735">
    <property type="term" value="F:structural constituent of ribosome"/>
    <property type="evidence" value="ECO:0007669"/>
    <property type="project" value="TreeGrafter"/>
</dbReference>
<keyword evidence="2" id="KW-1185">Reference proteome</keyword>
<proteinExistence type="predicted"/>
<dbReference type="GO" id="GO:0005762">
    <property type="term" value="C:mitochondrial large ribosomal subunit"/>
    <property type="evidence" value="ECO:0007669"/>
    <property type="project" value="TreeGrafter"/>
</dbReference>
<organism evidence="1 2">
    <name type="scientific">Microbotryum intermedium</name>
    <dbReference type="NCBI Taxonomy" id="269621"/>
    <lineage>
        <taxon>Eukaryota</taxon>
        <taxon>Fungi</taxon>
        <taxon>Dikarya</taxon>
        <taxon>Basidiomycota</taxon>
        <taxon>Pucciniomycotina</taxon>
        <taxon>Microbotryomycetes</taxon>
        <taxon>Microbotryales</taxon>
        <taxon>Microbotryaceae</taxon>
        <taxon>Microbotryum</taxon>
    </lineage>
</organism>
<evidence type="ECO:0000313" key="2">
    <source>
        <dbReference type="Proteomes" id="UP000198372"/>
    </source>
</evidence>
<protein>
    <submittedName>
        <fullName evidence="1">BQ2448_2311 protein</fullName>
    </submittedName>
</protein>
<dbReference type="Proteomes" id="UP000198372">
    <property type="component" value="Unassembled WGS sequence"/>
</dbReference>
<dbReference type="STRING" id="269621.A0A238FB30"/>